<dbReference type="AlphaFoldDB" id="A0A9P6XEP2"/>
<proteinExistence type="predicted"/>
<name>A0A9P6XEP2_RHIOR</name>
<dbReference type="EMBL" id="JAANQT010000360">
    <property type="protein sequence ID" value="KAG1311697.1"/>
    <property type="molecule type" value="Genomic_DNA"/>
</dbReference>
<protein>
    <submittedName>
        <fullName evidence="2">Uncharacterized protein</fullName>
    </submittedName>
</protein>
<dbReference type="Proteomes" id="UP000716291">
    <property type="component" value="Unassembled WGS sequence"/>
</dbReference>
<comment type="caution">
    <text evidence="2">The sequence shown here is derived from an EMBL/GenBank/DDBJ whole genome shotgun (WGS) entry which is preliminary data.</text>
</comment>
<evidence type="ECO:0000313" key="2">
    <source>
        <dbReference type="EMBL" id="KAG1311697.1"/>
    </source>
</evidence>
<sequence length="172" mass="19609">MKFRDTIYTDGVGVLVLKQNYNTKKKGGSSGGKPKSIEADESQYAEKLGKEEHLRSNLKRDKVIAAELSLSHFKSSTVNKDRFVEYLQERAKITPLMKAYYLNEDRPVEEDQRAGGFLPFRKMKLSSFTNQQQSDKRLVKKLREKFGDDAILIVGNWSAGNVKYLNPLEASE</sequence>
<evidence type="ECO:0000256" key="1">
    <source>
        <dbReference type="SAM" id="MobiDB-lite"/>
    </source>
</evidence>
<evidence type="ECO:0000313" key="3">
    <source>
        <dbReference type="Proteomes" id="UP000716291"/>
    </source>
</evidence>
<organism evidence="2 3">
    <name type="scientific">Rhizopus oryzae</name>
    <name type="common">Mucormycosis agent</name>
    <name type="synonym">Rhizopus arrhizus var. delemar</name>
    <dbReference type="NCBI Taxonomy" id="64495"/>
    <lineage>
        <taxon>Eukaryota</taxon>
        <taxon>Fungi</taxon>
        <taxon>Fungi incertae sedis</taxon>
        <taxon>Mucoromycota</taxon>
        <taxon>Mucoromycotina</taxon>
        <taxon>Mucoromycetes</taxon>
        <taxon>Mucorales</taxon>
        <taxon>Mucorineae</taxon>
        <taxon>Rhizopodaceae</taxon>
        <taxon>Rhizopus</taxon>
    </lineage>
</organism>
<reference evidence="2" key="1">
    <citation type="journal article" date="2020" name="Microb. Genom.">
        <title>Genetic diversity of clinical and environmental Mucorales isolates obtained from an investigation of mucormycosis cases among solid organ transplant recipients.</title>
        <authorList>
            <person name="Nguyen M.H."/>
            <person name="Kaul D."/>
            <person name="Muto C."/>
            <person name="Cheng S.J."/>
            <person name="Richter R.A."/>
            <person name="Bruno V.M."/>
            <person name="Liu G."/>
            <person name="Beyhan S."/>
            <person name="Sundermann A.J."/>
            <person name="Mounaud S."/>
            <person name="Pasculle A.W."/>
            <person name="Nierman W.C."/>
            <person name="Driscoll E."/>
            <person name="Cumbie R."/>
            <person name="Clancy C.J."/>
            <person name="Dupont C.L."/>
        </authorList>
    </citation>
    <scope>NUCLEOTIDE SEQUENCE</scope>
    <source>
        <strain evidence="2">GL11</strain>
    </source>
</reference>
<accession>A0A9P6XEP2</accession>
<gene>
    <name evidence="2" type="ORF">G6F64_003614</name>
</gene>
<feature type="region of interest" description="Disordered" evidence="1">
    <location>
        <begin position="22"/>
        <end position="50"/>
    </location>
</feature>
<keyword evidence="3" id="KW-1185">Reference proteome</keyword>